<gene>
    <name evidence="5" type="primary">Iqca1</name>
    <name evidence="5" type="ORF">HYDTET_R05565</name>
</gene>
<accession>A0A7K9MJX1</accession>
<dbReference type="InterPro" id="IPR027417">
    <property type="entry name" value="P-loop_NTPase"/>
</dbReference>
<protein>
    <submittedName>
        <fullName evidence="5">DRC11 protein</fullName>
    </submittedName>
</protein>
<feature type="region of interest" description="Disordered" evidence="3">
    <location>
        <begin position="341"/>
        <end position="375"/>
    </location>
</feature>
<keyword evidence="6" id="KW-1185">Reference proteome</keyword>
<evidence type="ECO:0000256" key="3">
    <source>
        <dbReference type="SAM" id="MobiDB-lite"/>
    </source>
</evidence>
<keyword evidence="1" id="KW-0547">Nucleotide-binding</keyword>
<dbReference type="Gene3D" id="1.10.8.60">
    <property type="match status" value="1"/>
</dbReference>
<proteinExistence type="predicted"/>
<dbReference type="InterPro" id="IPR000048">
    <property type="entry name" value="IQ_motif_EF-hand-BS"/>
</dbReference>
<reference evidence="5 6" key="1">
    <citation type="submission" date="2019-09" db="EMBL/GenBank/DDBJ databases">
        <title>Bird 10,000 Genomes (B10K) Project - Family phase.</title>
        <authorList>
            <person name="Zhang G."/>
        </authorList>
    </citation>
    <scope>NUCLEOTIDE SEQUENCE [LARGE SCALE GENOMIC DNA]</scope>
    <source>
        <strain evidence="5">B10K-DU-001-32</strain>
        <tissue evidence="5">Muscle</tissue>
    </source>
</reference>
<dbReference type="InterPro" id="IPR003959">
    <property type="entry name" value="ATPase_AAA_core"/>
</dbReference>
<dbReference type="Pfam" id="PF00612">
    <property type="entry name" value="IQ"/>
    <property type="match status" value="1"/>
</dbReference>
<dbReference type="GO" id="GO:0005524">
    <property type="term" value="F:ATP binding"/>
    <property type="evidence" value="ECO:0007669"/>
    <property type="project" value="UniProtKB-KW"/>
</dbReference>
<organism evidence="5 6">
    <name type="scientific">Oceanodroma tethys</name>
    <name type="common">Wedge-rumped storm-petrel</name>
    <name type="synonym">Hydrobates tethys</name>
    <dbReference type="NCBI Taxonomy" id="79633"/>
    <lineage>
        <taxon>Eukaryota</taxon>
        <taxon>Metazoa</taxon>
        <taxon>Chordata</taxon>
        <taxon>Craniata</taxon>
        <taxon>Vertebrata</taxon>
        <taxon>Euteleostomi</taxon>
        <taxon>Archelosauria</taxon>
        <taxon>Archosauria</taxon>
        <taxon>Dinosauria</taxon>
        <taxon>Saurischia</taxon>
        <taxon>Theropoda</taxon>
        <taxon>Coelurosauria</taxon>
        <taxon>Aves</taxon>
        <taxon>Neognathae</taxon>
        <taxon>Neoaves</taxon>
        <taxon>Aequornithes</taxon>
        <taxon>Procellariiformes</taxon>
        <taxon>Hydrobatidae</taxon>
        <taxon>Oceanodroma</taxon>
    </lineage>
</organism>
<dbReference type="GO" id="GO:0016887">
    <property type="term" value="F:ATP hydrolysis activity"/>
    <property type="evidence" value="ECO:0007669"/>
    <property type="project" value="InterPro"/>
</dbReference>
<dbReference type="CDD" id="cd23767">
    <property type="entry name" value="IQCD"/>
    <property type="match status" value="1"/>
</dbReference>
<dbReference type="SUPFAM" id="SSF52540">
    <property type="entry name" value="P-loop containing nucleoside triphosphate hydrolases"/>
    <property type="match status" value="1"/>
</dbReference>
<keyword evidence="2" id="KW-0067">ATP-binding</keyword>
<feature type="compositionally biased region" description="Basic and acidic residues" evidence="3">
    <location>
        <begin position="348"/>
        <end position="358"/>
    </location>
</feature>
<dbReference type="PROSITE" id="PS50096">
    <property type="entry name" value="IQ"/>
    <property type="match status" value="1"/>
</dbReference>
<evidence type="ECO:0000313" key="5">
    <source>
        <dbReference type="EMBL" id="NXH74971.1"/>
    </source>
</evidence>
<feature type="non-terminal residue" evidence="5">
    <location>
        <position position="785"/>
    </location>
</feature>
<dbReference type="AlphaFoldDB" id="A0A7K9MJX1"/>
<dbReference type="FunFam" id="1.10.8.60:FF:000064">
    <property type="entry name" value="IQ motif containing with AAA domain 1"/>
    <property type="match status" value="1"/>
</dbReference>
<comment type="caution">
    <text evidence="5">The sequence shown here is derived from an EMBL/GenBank/DDBJ whole genome shotgun (WGS) entry which is preliminary data.</text>
</comment>
<feature type="non-terminal residue" evidence="5">
    <location>
        <position position="1"/>
    </location>
</feature>
<dbReference type="CDD" id="cd19506">
    <property type="entry name" value="RecA-like_IQCA1"/>
    <property type="match status" value="1"/>
</dbReference>
<dbReference type="Gene3D" id="1.20.5.190">
    <property type="match status" value="1"/>
</dbReference>
<dbReference type="EMBL" id="VWZR01013490">
    <property type="protein sequence ID" value="NXH74971.1"/>
    <property type="molecule type" value="Genomic_DNA"/>
</dbReference>
<evidence type="ECO:0000256" key="1">
    <source>
        <dbReference type="ARBA" id="ARBA00022741"/>
    </source>
</evidence>
<sequence length="785" mass="90363">FSISTYNKMWTDAQKDLDIQLQREREEFLQPEKDRVKVFKLLATSYIKYMQIFRNLETAHDQLVHWQKRTMIRQVLDGVIGRILEMKKEMVELESSEFHYIDDILEDLKLLPEDVEVPIPRYFIKEKLEVLQQRQRILDQILLNAGLQTQEHVKAMTFEEAIKMIQVAERARQGRRRAAFMKQIYLEEKRERQTKLQVQMGPNPDDAATCIQKVWRGYIQRKKTEKMREEEMIFLGMSLPPPLKAMRISQVHAGQINALQGEVQERHEEIFIKDKLRETEGLDIKETLQDQISQCFIECRHIIGKFPDYPTEEAGGSMAILSQKTPEQVAAELAAKKEMALQKKVQKGKKEKEEGKEKMKGKKPQKTGKKEEEEGWKMAPSNFLSIMEEGNSQYKAVWQNRDEGWDFLQDHDPELIKEEKREEVEEEIRVQVDELMQQKLEDLKLAVDGERSDKQKKGRKSEKVRAAKSCSEKEVMSLVHRTIDSLYSELVEEGLLIKAKTVNLSDYVGEYSYLGTTLRQVDIEPMPSLADVRQLIALYGILPLGSQTVHEKAPLVKALLLAGPAGVGKKMLVHAICTETGANLFNLSASNIAGKYPGKNGLQMMLHMVLKVAKQLQPSVVWIGDTEKIFSKAAPKAEEEMNPKRLEKILPKFLKALKAQDRVLLVGTTNRPFDANLKPFCKVYQKIILIPRPDYASRFGKYFNQVLWKHIILQNGGAITNLLNVSCLAKVSDGFTQGHIVQAVQAVLSELRLLQMTRKPLRTAEFMTSLARQDPVYKEEEETFK</sequence>
<evidence type="ECO:0000313" key="6">
    <source>
        <dbReference type="Proteomes" id="UP000527232"/>
    </source>
</evidence>
<dbReference type="InterPro" id="IPR052267">
    <property type="entry name" value="N-DRC_Component"/>
</dbReference>
<name>A0A7K9MJX1_OCETE</name>
<dbReference type="Proteomes" id="UP000527232">
    <property type="component" value="Unassembled WGS sequence"/>
</dbReference>
<feature type="domain" description="ATPase AAA-type core" evidence="4">
    <location>
        <begin position="559"/>
        <end position="674"/>
    </location>
</feature>
<dbReference type="PANTHER" id="PTHR14690">
    <property type="entry name" value="IQ MOTIF CONTAINING WITH AAA DOMAIN 1"/>
    <property type="match status" value="1"/>
</dbReference>
<dbReference type="Pfam" id="PF00004">
    <property type="entry name" value="AAA"/>
    <property type="match status" value="1"/>
</dbReference>
<dbReference type="Gene3D" id="3.40.50.300">
    <property type="entry name" value="P-loop containing nucleotide triphosphate hydrolases"/>
    <property type="match status" value="1"/>
</dbReference>
<evidence type="ECO:0000259" key="4">
    <source>
        <dbReference type="Pfam" id="PF00004"/>
    </source>
</evidence>
<dbReference type="OrthoDB" id="3046016at2759"/>
<dbReference type="PANTHER" id="PTHR14690:SF0">
    <property type="entry name" value="IQ MOTIF CONTAINING WITH AAA DOMAIN 1"/>
    <property type="match status" value="1"/>
</dbReference>
<evidence type="ECO:0000256" key="2">
    <source>
        <dbReference type="ARBA" id="ARBA00022840"/>
    </source>
</evidence>